<feature type="region of interest" description="Disordered" evidence="1">
    <location>
        <begin position="420"/>
        <end position="440"/>
    </location>
</feature>
<reference evidence="2" key="1">
    <citation type="journal article" date="2020" name="J. ISSAAS">
        <title>Identification of Adomavirus Virion Proteins.</title>
        <authorList>
            <person name="Welch N.L."/>
            <person name="Tisza M.J."/>
            <person name="Starrett G.J."/>
            <person name="Belford A.K."/>
            <person name="Pastrana D.V."/>
            <person name="Pang Y.-Y.S."/>
            <person name="Schiller J.T."/>
            <person name="An P."/>
            <person name="Cantolupo P.G."/>
            <person name="Pipas J.M."/>
            <person name="Koda S."/>
            <person name="Subramaniam K."/>
            <person name="Waltzek T.B."/>
            <person name="Bian C."/>
            <person name="Shi Q."/>
            <person name="Ruan Z."/>
            <person name="Ng T.F.F."/>
            <person name="Buck C.B."/>
        </authorList>
    </citation>
    <scope>NUCLEOTIDE SEQUENCE</scope>
    <source>
        <strain evidence="2">4332</strain>
    </source>
</reference>
<protein>
    <submittedName>
        <fullName evidence="2">LO7</fullName>
    </submittedName>
</protein>
<name>A0A6F9F0H2_9VIRU</name>
<accession>A0A6F9F0H2</accession>
<evidence type="ECO:0000313" key="2">
    <source>
        <dbReference type="EMBL" id="DAC81167.1"/>
    </source>
</evidence>
<proteinExistence type="predicted"/>
<feature type="compositionally biased region" description="Basic and acidic residues" evidence="1">
    <location>
        <begin position="421"/>
        <end position="432"/>
    </location>
</feature>
<organism evidence="2">
    <name type="scientific">Carp adomavirus</name>
    <dbReference type="NCBI Taxonomy" id="2609874"/>
    <lineage>
        <taxon>Viruses</taxon>
        <taxon>Adomaviruses</taxon>
    </lineage>
</organism>
<evidence type="ECO:0000256" key="1">
    <source>
        <dbReference type="SAM" id="MobiDB-lite"/>
    </source>
</evidence>
<dbReference type="EMBL" id="BK011017">
    <property type="protein sequence ID" value="DAC81167.1"/>
    <property type="molecule type" value="Genomic_DNA"/>
</dbReference>
<sequence>MTSNTEDGSYDEDLSFCLQDNQTEYHVAAVMTSRVHTREGQVTNGPTLTQQLNTIGTSDVVIDLQCPPDEAICVGSIFFHARARVRVYVLATGAEFANWQSNAHGTNATFYAAGTHGNDNAQGRVEVPCFIMNSQFQAMDVELGQTQSLNAHLSQTRSSEFGSGALAVMNHYINEPYESGMHCLNNTGLSGVLHHRQSLSVNTHAGQIEILEKVHHQLNNPYNVLSSWDYDDHDVRKIFPRGLCLRLRACTRDVLDRLCIHNNAAGVNGNATHRAMLEFTSVTVRFTTVEVPRGTHRTKEPIETLFATMDMGIRTYNLVANQQKITIPVTETQTQFVPQYVMLWVGPADSFHVLKMGTHSAVIQCLPNAIERASCRLNGNNSPDFMSVYQDHRINLNSGFQRSTMYNCFLSRVGFMPGRSRNAERTPAEHEITSYSGDQGRANPSSIVGNSVIISTDPSSFLVREASSGLLTGRLDVILEFAANAQITNNHRVFLLCVSKQQIGIVKVAEVGGASPQYEINLATTRPAYTDVQVQEAGGSTYM</sequence>